<evidence type="ECO:0000256" key="1">
    <source>
        <dbReference type="SAM" id="SignalP"/>
    </source>
</evidence>
<gene>
    <name evidence="2" type="ORF">MENT_LOCUS15868</name>
</gene>
<proteinExistence type="predicted"/>
<reference evidence="2 3" key="1">
    <citation type="submission" date="2020-08" db="EMBL/GenBank/DDBJ databases">
        <authorList>
            <person name="Koutsovoulos G."/>
            <person name="Danchin GJ E."/>
        </authorList>
    </citation>
    <scope>NUCLEOTIDE SEQUENCE [LARGE SCALE GENOMIC DNA]</scope>
</reference>
<comment type="caution">
    <text evidence="2">The sequence shown here is derived from an EMBL/GenBank/DDBJ whole genome shotgun (WGS) entry which is preliminary data.</text>
</comment>
<keyword evidence="1" id="KW-0732">Signal</keyword>
<organism evidence="2 3">
    <name type="scientific">Meloidogyne enterolobii</name>
    <name type="common">Root-knot nematode worm</name>
    <name type="synonym">Meloidogyne mayaguensis</name>
    <dbReference type="NCBI Taxonomy" id="390850"/>
    <lineage>
        <taxon>Eukaryota</taxon>
        <taxon>Metazoa</taxon>
        <taxon>Ecdysozoa</taxon>
        <taxon>Nematoda</taxon>
        <taxon>Chromadorea</taxon>
        <taxon>Rhabditida</taxon>
        <taxon>Tylenchina</taxon>
        <taxon>Tylenchomorpha</taxon>
        <taxon>Tylenchoidea</taxon>
        <taxon>Meloidogynidae</taxon>
        <taxon>Meloidogyninae</taxon>
        <taxon>Meloidogyne</taxon>
    </lineage>
</organism>
<feature type="signal peptide" evidence="1">
    <location>
        <begin position="1"/>
        <end position="22"/>
    </location>
</feature>
<accession>A0A6V7UPV2</accession>
<name>A0A6V7UPV2_MELEN</name>
<sequence length="122" mass="14081">MLLLSILFQFGIAWLLLTDLNGMESDSDNTINEEIVKKRALVIAPNFLEVHFKMLSVFANVLTEKFNVHFLILNTKNEDRKNFNRGIDTKIFKQGDGKDKEGGNTYQIIRISDDYPKNWTKA</sequence>
<evidence type="ECO:0000313" key="2">
    <source>
        <dbReference type="EMBL" id="CAD2163197.1"/>
    </source>
</evidence>
<feature type="chain" id="PRO_5027707060" evidence="1">
    <location>
        <begin position="23"/>
        <end position="122"/>
    </location>
</feature>
<evidence type="ECO:0000313" key="3">
    <source>
        <dbReference type="Proteomes" id="UP000580250"/>
    </source>
</evidence>
<dbReference type="EMBL" id="CAJEWN010000096">
    <property type="protein sequence ID" value="CAD2163197.1"/>
    <property type="molecule type" value="Genomic_DNA"/>
</dbReference>
<dbReference type="AlphaFoldDB" id="A0A6V7UPV2"/>
<protein>
    <submittedName>
        <fullName evidence="2">Uncharacterized protein</fullName>
    </submittedName>
</protein>
<dbReference type="Proteomes" id="UP000580250">
    <property type="component" value="Unassembled WGS sequence"/>
</dbReference>